<evidence type="ECO:0000313" key="9">
    <source>
        <dbReference type="EMBL" id="PIQ70197.1"/>
    </source>
</evidence>
<evidence type="ECO:0000259" key="7">
    <source>
        <dbReference type="PROSITE" id="PS51710"/>
    </source>
</evidence>
<comment type="caution">
    <text evidence="9">The sequence shown here is derived from an EMBL/GenBank/DDBJ whole genome shotgun (WGS) entry which is preliminary data.</text>
</comment>
<evidence type="ECO:0000313" key="10">
    <source>
        <dbReference type="Proteomes" id="UP000231371"/>
    </source>
</evidence>
<evidence type="ECO:0000256" key="3">
    <source>
        <dbReference type="ARBA" id="ARBA00022741"/>
    </source>
</evidence>
<keyword evidence="5" id="KW-0460">Magnesium</keyword>
<dbReference type="CDD" id="cd04867">
    <property type="entry name" value="TGS_YchF_OLA1"/>
    <property type="match status" value="1"/>
</dbReference>
<dbReference type="InterPro" id="IPR004396">
    <property type="entry name" value="ATPase_YchF/OLA1"/>
</dbReference>
<gene>
    <name evidence="6" type="primary">ychF</name>
    <name evidence="9" type="ORF">COV89_01720</name>
</gene>
<dbReference type="PIRSF" id="PIRSF006641">
    <property type="entry name" value="CHP00092"/>
    <property type="match status" value="1"/>
</dbReference>
<dbReference type="InterPro" id="IPR013029">
    <property type="entry name" value="YchF_C"/>
</dbReference>
<dbReference type="GO" id="GO:0005737">
    <property type="term" value="C:cytoplasm"/>
    <property type="evidence" value="ECO:0007669"/>
    <property type="project" value="TreeGrafter"/>
</dbReference>
<evidence type="ECO:0000259" key="8">
    <source>
        <dbReference type="PROSITE" id="PS51880"/>
    </source>
</evidence>
<dbReference type="SUPFAM" id="SSF81271">
    <property type="entry name" value="TGS-like"/>
    <property type="match status" value="1"/>
</dbReference>
<evidence type="ECO:0000256" key="2">
    <source>
        <dbReference type="ARBA" id="ARBA00022723"/>
    </source>
</evidence>
<dbReference type="Pfam" id="PF06071">
    <property type="entry name" value="YchF-GTPase_C"/>
    <property type="match status" value="1"/>
</dbReference>
<comment type="function">
    <text evidence="6">ATPase that binds to both the 70S ribosome and the 50S ribosomal subunit in a nucleotide-independent manner.</text>
</comment>
<name>A0A2H0KG40_9BACT</name>
<dbReference type="InterPro" id="IPR027417">
    <property type="entry name" value="P-loop_NTPase"/>
</dbReference>
<dbReference type="GO" id="GO:0005524">
    <property type="term" value="F:ATP binding"/>
    <property type="evidence" value="ECO:0007669"/>
    <property type="project" value="UniProtKB-UniRule"/>
</dbReference>
<keyword evidence="3 6" id="KW-0547">Nucleotide-binding</keyword>
<dbReference type="GO" id="GO:0043023">
    <property type="term" value="F:ribosomal large subunit binding"/>
    <property type="evidence" value="ECO:0007669"/>
    <property type="project" value="UniProtKB-UniRule"/>
</dbReference>
<dbReference type="PANTHER" id="PTHR23305:SF18">
    <property type="entry name" value="OBG-TYPE G DOMAIN-CONTAINING PROTEIN"/>
    <property type="match status" value="1"/>
</dbReference>
<organism evidence="9 10">
    <name type="scientific">Candidatus Shapirobacteria bacterium CG11_big_fil_rev_8_21_14_0_20_40_12</name>
    <dbReference type="NCBI Taxonomy" id="1974889"/>
    <lineage>
        <taxon>Bacteria</taxon>
        <taxon>Candidatus Shapironibacteriota</taxon>
    </lineage>
</organism>
<sequence length="359" mass="39791">MSLSIGIVGLPNAGKSTLFNALLSRQIANCAPYPFCTIEPNVGVVEVPDLRLKVLAEIVHTEKIVPAIVEFKDIAGLVAGASKGEGLGNKFLSHIRESAAIVHVLRAFSDEKVIREEEINPRSDFEIIKTELCLADLQTLEKQREPNPSVATKEDRARWELVLKLRRALEEGVEIRKVDLSGEEKLLAKPFFLLTAKPAIFVLNVEENQAGRTGGEMANFWNLSDMGEIIPICAKVEMELSDLSGQERIDYQGELGLRESGLEKLINKGYEVLGLQTFLTAGEKEVRAWTINKGDTAPKAAGVIHTDFEKGFIKAQVCSYENFVLYKGWRGAAEAGKVKLEGKEYQMREGDVVEFKFNI</sequence>
<evidence type="ECO:0000256" key="6">
    <source>
        <dbReference type="HAMAP-Rule" id="MF_00944"/>
    </source>
</evidence>
<dbReference type="InterPro" id="IPR006073">
    <property type="entry name" value="GTP-bd"/>
</dbReference>
<feature type="binding site" evidence="6">
    <location>
        <begin position="12"/>
        <end position="17"/>
    </location>
    <ligand>
        <name>ATP</name>
        <dbReference type="ChEBI" id="CHEBI:30616"/>
    </ligand>
</feature>
<dbReference type="AlphaFoldDB" id="A0A2H0KG40"/>
<proteinExistence type="inferred from homology"/>
<dbReference type="GO" id="GO:0016887">
    <property type="term" value="F:ATP hydrolysis activity"/>
    <property type="evidence" value="ECO:0007669"/>
    <property type="project" value="UniProtKB-UniRule"/>
</dbReference>
<keyword evidence="4 6" id="KW-0067">ATP-binding</keyword>
<evidence type="ECO:0000256" key="5">
    <source>
        <dbReference type="ARBA" id="ARBA00022842"/>
    </source>
</evidence>
<dbReference type="InterPro" id="IPR012676">
    <property type="entry name" value="TGS-like"/>
</dbReference>
<dbReference type="FunFam" id="3.10.20.30:FF:000001">
    <property type="entry name" value="Ribosome-binding ATPase YchF"/>
    <property type="match status" value="1"/>
</dbReference>
<dbReference type="InterPro" id="IPR012675">
    <property type="entry name" value="Beta-grasp_dom_sf"/>
</dbReference>
<comment type="similarity">
    <text evidence="6">Belongs to the TRAFAC class OBG-HflX-like GTPase superfamily. OBG GTPase family. YchF/OLA1 subfamily.</text>
</comment>
<reference evidence="9 10" key="1">
    <citation type="submission" date="2017-09" db="EMBL/GenBank/DDBJ databases">
        <title>Depth-based differentiation of microbial function through sediment-hosted aquifers and enrichment of novel symbionts in the deep terrestrial subsurface.</title>
        <authorList>
            <person name="Probst A.J."/>
            <person name="Ladd B."/>
            <person name="Jarett J.K."/>
            <person name="Geller-Mcgrath D.E."/>
            <person name="Sieber C.M."/>
            <person name="Emerson J.B."/>
            <person name="Anantharaman K."/>
            <person name="Thomas B.C."/>
            <person name="Malmstrom R."/>
            <person name="Stieglmeier M."/>
            <person name="Klingl A."/>
            <person name="Woyke T."/>
            <person name="Ryan C.M."/>
            <person name="Banfield J.F."/>
        </authorList>
    </citation>
    <scope>NUCLEOTIDE SEQUENCE [LARGE SCALE GENOMIC DNA]</scope>
    <source>
        <strain evidence="9">CG11_big_fil_rev_8_21_14_0_20_40_12</strain>
    </source>
</reference>
<dbReference type="CDD" id="cd01900">
    <property type="entry name" value="YchF"/>
    <property type="match status" value="1"/>
</dbReference>
<evidence type="ECO:0000256" key="1">
    <source>
        <dbReference type="ARBA" id="ARBA00001946"/>
    </source>
</evidence>
<dbReference type="GO" id="GO:0046872">
    <property type="term" value="F:metal ion binding"/>
    <property type="evidence" value="ECO:0007669"/>
    <property type="project" value="UniProtKB-KW"/>
</dbReference>
<dbReference type="Gene3D" id="3.10.20.30">
    <property type="match status" value="1"/>
</dbReference>
<evidence type="ECO:0000256" key="4">
    <source>
        <dbReference type="ARBA" id="ARBA00022840"/>
    </source>
</evidence>
<dbReference type="PANTHER" id="PTHR23305">
    <property type="entry name" value="OBG GTPASE FAMILY"/>
    <property type="match status" value="1"/>
</dbReference>
<keyword evidence="2" id="KW-0479">Metal-binding</keyword>
<dbReference type="Pfam" id="PF01926">
    <property type="entry name" value="MMR_HSR1"/>
    <property type="match status" value="1"/>
</dbReference>
<dbReference type="InterPro" id="IPR004095">
    <property type="entry name" value="TGS"/>
</dbReference>
<dbReference type="Gene3D" id="1.10.150.300">
    <property type="entry name" value="TGS-like domain"/>
    <property type="match status" value="1"/>
</dbReference>
<feature type="domain" description="OBG-type G" evidence="7">
    <location>
        <begin position="3"/>
        <end position="252"/>
    </location>
</feature>
<dbReference type="SUPFAM" id="SSF52540">
    <property type="entry name" value="P-loop containing nucleoside triphosphate hydrolases"/>
    <property type="match status" value="1"/>
</dbReference>
<dbReference type="NCBIfam" id="TIGR00092">
    <property type="entry name" value="redox-regulated ATPase YchF"/>
    <property type="match status" value="1"/>
</dbReference>
<dbReference type="Gene3D" id="3.40.50.300">
    <property type="entry name" value="P-loop containing nucleotide triphosphate hydrolases"/>
    <property type="match status" value="1"/>
</dbReference>
<dbReference type="InterPro" id="IPR041706">
    <property type="entry name" value="YchF_N"/>
</dbReference>
<dbReference type="InterPro" id="IPR023192">
    <property type="entry name" value="TGS-like_dom_sf"/>
</dbReference>
<dbReference type="HAMAP" id="MF_00944">
    <property type="entry name" value="YchF_OLA1_ATPase"/>
    <property type="match status" value="1"/>
</dbReference>
<dbReference type="EMBL" id="PCVI01000027">
    <property type="protein sequence ID" value="PIQ70197.1"/>
    <property type="molecule type" value="Genomic_DNA"/>
</dbReference>
<protein>
    <recommendedName>
        <fullName evidence="6">Ribosome-binding ATPase YchF</fullName>
    </recommendedName>
</protein>
<dbReference type="Proteomes" id="UP000231371">
    <property type="component" value="Unassembled WGS sequence"/>
</dbReference>
<comment type="cofactor">
    <cofactor evidence="1">
        <name>Mg(2+)</name>
        <dbReference type="ChEBI" id="CHEBI:18420"/>
    </cofactor>
</comment>
<dbReference type="GO" id="GO:0005525">
    <property type="term" value="F:GTP binding"/>
    <property type="evidence" value="ECO:0007669"/>
    <property type="project" value="InterPro"/>
</dbReference>
<dbReference type="PROSITE" id="PS51710">
    <property type="entry name" value="G_OBG"/>
    <property type="match status" value="1"/>
</dbReference>
<accession>A0A2H0KG40</accession>
<feature type="domain" description="TGS" evidence="8">
    <location>
        <begin position="274"/>
        <end position="357"/>
    </location>
</feature>
<dbReference type="InterPro" id="IPR031167">
    <property type="entry name" value="G_OBG"/>
</dbReference>
<dbReference type="PRINTS" id="PR00326">
    <property type="entry name" value="GTP1OBG"/>
</dbReference>
<dbReference type="PROSITE" id="PS51880">
    <property type="entry name" value="TGS"/>
    <property type="match status" value="1"/>
</dbReference>